<organism evidence="1 2">
    <name type="scientific">Diversispora epigaea</name>
    <dbReference type="NCBI Taxonomy" id="1348612"/>
    <lineage>
        <taxon>Eukaryota</taxon>
        <taxon>Fungi</taxon>
        <taxon>Fungi incertae sedis</taxon>
        <taxon>Mucoromycota</taxon>
        <taxon>Glomeromycotina</taxon>
        <taxon>Glomeromycetes</taxon>
        <taxon>Diversisporales</taxon>
        <taxon>Diversisporaceae</taxon>
        <taxon>Diversispora</taxon>
    </lineage>
</organism>
<protein>
    <submittedName>
        <fullName evidence="1">Uncharacterized protein</fullName>
    </submittedName>
</protein>
<dbReference type="Proteomes" id="UP000266861">
    <property type="component" value="Unassembled WGS sequence"/>
</dbReference>
<sequence>MSSDISLEYNQKYDRYWCNPCNPKHFQNDLNIWTSGNVKIDKFIQDAQLNTNYDKQIDRDGFGLENET</sequence>
<name>A0A397IKC2_9GLOM</name>
<reference evidence="1 2" key="1">
    <citation type="submission" date="2018-08" db="EMBL/GenBank/DDBJ databases">
        <title>Genome and evolution of the arbuscular mycorrhizal fungus Diversispora epigaea (formerly Glomus versiforme) and its bacterial endosymbionts.</title>
        <authorList>
            <person name="Sun X."/>
            <person name="Fei Z."/>
            <person name="Harrison M."/>
        </authorList>
    </citation>
    <scope>NUCLEOTIDE SEQUENCE [LARGE SCALE GENOMIC DNA]</scope>
    <source>
        <strain evidence="1 2">IT104</strain>
    </source>
</reference>
<evidence type="ECO:0000313" key="1">
    <source>
        <dbReference type="EMBL" id="RHZ76335.1"/>
    </source>
</evidence>
<comment type="caution">
    <text evidence="1">The sequence shown here is derived from an EMBL/GenBank/DDBJ whole genome shotgun (WGS) entry which is preliminary data.</text>
</comment>
<keyword evidence="2" id="KW-1185">Reference proteome</keyword>
<gene>
    <name evidence="1" type="ORF">Glove_199g140</name>
</gene>
<dbReference type="AlphaFoldDB" id="A0A397IKC2"/>
<accession>A0A397IKC2</accession>
<dbReference type="EMBL" id="PQFF01000187">
    <property type="protein sequence ID" value="RHZ76335.1"/>
    <property type="molecule type" value="Genomic_DNA"/>
</dbReference>
<evidence type="ECO:0000313" key="2">
    <source>
        <dbReference type="Proteomes" id="UP000266861"/>
    </source>
</evidence>
<proteinExistence type="predicted"/>